<dbReference type="CDD" id="cd12891">
    <property type="entry name" value="SPRY_PRY_C-I_2"/>
    <property type="match status" value="1"/>
</dbReference>
<dbReference type="InterPro" id="IPR003649">
    <property type="entry name" value="Bbox_C"/>
</dbReference>
<evidence type="ECO:0000259" key="10">
    <source>
        <dbReference type="PROSITE" id="PS50089"/>
    </source>
</evidence>
<dbReference type="PRINTS" id="PR01407">
    <property type="entry name" value="BUTYPHLNCDUF"/>
</dbReference>
<feature type="domain" description="RING-type" evidence="10">
    <location>
        <begin position="12"/>
        <end position="55"/>
    </location>
</feature>
<evidence type="ECO:0000256" key="1">
    <source>
        <dbReference type="ARBA" id="ARBA00022588"/>
    </source>
</evidence>
<evidence type="ECO:0000313" key="13">
    <source>
        <dbReference type="Ensembl" id="ENSLLEP00000039893.1"/>
    </source>
</evidence>
<proteinExistence type="predicted"/>
<dbReference type="AlphaFoldDB" id="A0A8C5QN15"/>
<dbReference type="InterPro" id="IPR001841">
    <property type="entry name" value="Znf_RING"/>
</dbReference>
<evidence type="ECO:0000256" key="5">
    <source>
        <dbReference type="ARBA" id="ARBA00022833"/>
    </source>
</evidence>
<dbReference type="GO" id="GO:0008270">
    <property type="term" value="F:zinc ion binding"/>
    <property type="evidence" value="ECO:0007669"/>
    <property type="project" value="UniProtKB-KW"/>
</dbReference>
<evidence type="ECO:0000256" key="4">
    <source>
        <dbReference type="ARBA" id="ARBA00022786"/>
    </source>
</evidence>
<dbReference type="InterPro" id="IPR051051">
    <property type="entry name" value="E3_ubiq-ligase_TRIM/RNF"/>
</dbReference>
<dbReference type="InterPro" id="IPR001870">
    <property type="entry name" value="B30.2/SPRY"/>
</dbReference>
<dbReference type="Gene3D" id="3.30.160.60">
    <property type="entry name" value="Classic Zinc Finger"/>
    <property type="match status" value="1"/>
</dbReference>
<dbReference type="PROSITE" id="PS00518">
    <property type="entry name" value="ZF_RING_1"/>
    <property type="match status" value="1"/>
</dbReference>
<dbReference type="InterPro" id="IPR003877">
    <property type="entry name" value="SPRY_dom"/>
</dbReference>
<keyword evidence="6" id="KW-0391">Immunity</keyword>
<dbReference type="InterPro" id="IPR013320">
    <property type="entry name" value="ConA-like_dom_sf"/>
</dbReference>
<dbReference type="SMART" id="SM00336">
    <property type="entry name" value="BBOX"/>
    <property type="match status" value="1"/>
</dbReference>
<dbReference type="Pfam" id="PF00643">
    <property type="entry name" value="zf-B_box"/>
    <property type="match status" value="1"/>
</dbReference>
<evidence type="ECO:0000313" key="14">
    <source>
        <dbReference type="Proteomes" id="UP000694569"/>
    </source>
</evidence>
<evidence type="ECO:0000259" key="11">
    <source>
        <dbReference type="PROSITE" id="PS50119"/>
    </source>
</evidence>
<dbReference type="InterPro" id="IPR003879">
    <property type="entry name" value="Butyrophylin_SPRY"/>
</dbReference>
<keyword evidence="1" id="KW-0399">Innate immunity</keyword>
<dbReference type="SUPFAM" id="SSF57845">
    <property type="entry name" value="B-box zinc-binding domain"/>
    <property type="match status" value="1"/>
</dbReference>
<dbReference type="SUPFAM" id="SSF57850">
    <property type="entry name" value="RING/U-box"/>
    <property type="match status" value="1"/>
</dbReference>
<evidence type="ECO:0000256" key="8">
    <source>
        <dbReference type="PROSITE-ProRule" id="PRU00024"/>
    </source>
</evidence>
<dbReference type="InterPro" id="IPR017907">
    <property type="entry name" value="Znf_RING_CS"/>
</dbReference>
<evidence type="ECO:0000256" key="6">
    <source>
        <dbReference type="ARBA" id="ARBA00022859"/>
    </source>
</evidence>
<keyword evidence="4" id="KW-0833">Ubl conjugation pathway</keyword>
<organism evidence="13 14">
    <name type="scientific">Leptobrachium leishanense</name>
    <name type="common">Leishan spiny toad</name>
    <dbReference type="NCBI Taxonomy" id="445787"/>
    <lineage>
        <taxon>Eukaryota</taxon>
        <taxon>Metazoa</taxon>
        <taxon>Chordata</taxon>
        <taxon>Craniata</taxon>
        <taxon>Vertebrata</taxon>
        <taxon>Euteleostomi</taxon>
        <taxon>Amphibia</taxon>
        <taxon>Batrachia</taxon>
        <taxon>Anura</taxon>
        <taxon>Pelobatoidea</taxon>
        <taxon>Megophryidae</taxon>
        <taxon>Leptobrachium</taxon>
    </lineage>
</organism>
<dbReference type="GO" id="GO:0045087">
    <property type="term" value="P:innate immune response"/>
    <property type="evidence" value="ECO:0007669"/>
    <property type="project" value="UniProtKB-KW"/>
</dbReference>
<accession>A0A8C5QN15</accession>
<dbReference type="GeneTree" id="ENSGT01030000234583"/>
<reference evidence="13" key="1">
    <citation type="submission" date="2025-08" db="UniProtKB">
        <authorList>
            <consortium name="Ensembl"/>
        </authorList>
    </citation>
    <scope>IDENTIFICATION</scope>
</reference>
<dbReference type="GO" id="GO:0005737">
    <property type="term" value="C:cytoplasm"/>
    <property type="evidence" value="ECO:0007669"/>
    <property type="project" value="UniProtKB-ARBA"/>
</dbReference>
<dbReference type="OrthoDB" id="6105938at2759"/>
<dbReference type="Proteomes" id="UP000694569">
    <property type="component" value="Unplaced"/>
</dbReference>
<dbReference type="SMART" id="SM00449">
    <property type="entry name" value="SPRY"/>
    <property type="match status" value="1"/>
</dbReference>
<keyword evidence="3 8" id="KW-0863">Zinc-finger</keyword>
<evidence type="ECO:0000256" key="9">
    <source>
        <dbReference type="SAM" id="Coils"/>
    </source>
</evidence>
<dbReference type="Gene3D" id="3.30.40.10">
    <property type="entry name" value="Zinc/RING finger domain, C3HC4 (zinc finger)"/>
    <property type="match status" value="1"/>
</dbReference>
<evidence type="ECO:0000256" key="3">
    <source>
        <dbReference type="ARBA" id="ARBA00022771"/>
    </source>
</evidence>
<evidence type="ECO:0000256" key="7">
    <source>
        <dbReference type="ARBA" id="ARBA00023054"/>
    </source>
</evidence>
<dbReference type="PROSITE" id="PS50119">
    <property type="entry name" value="ZF_BBOX"/>
    <property type="match status" value="1"/>
</dbReference>
<keyword evidence="5" id="KW-0862">Zinc</keyword>
<dbReference type="SMART" id="SM00589">
    <property type="entry name" value="PRY"/>
    <property type="match status" value="1"/>
</dbReference>
<reference evidence="13" key="2">
    <citation type="submission" date="2025-09" db="UniProtKB">
        <authorList>
            <consortium name="Ensembl"/>
        </authorList>
    </citation>
    <scope>IDENTIFICATION</scope>
</reference>
<evidence type="ECO:0000259" key="12">
    <source>
        <dbReference type="PROSITE" id="PS50188"/>
    </source>
</evidence>
<dbReference type="PANTHER" id="PTHR25465">
    <property type="entry name" value="B-BOX DOMAIN CONTAINING"/>
    <property type="match status" value="1"/>
</dbReference>
<dbReference type="Pfam" id="PF00622">
    <property type="entry name" value="SPRY"/>
    <property type="match status" value="1"/>
</dbReference>
<name>A0A8C5QN15_9ANUR</name>
<dbReference type="Pfam" id="PF13765">
    <property type="entry name" value="PRY"/>
    <property type="match status" value="1"/>
</dbReference>
<dbReference type="Ensembl" id="ENSLLET00000041502.1">
    <property type="protein sequence ID" value="ENSLLEP00000039893.1"/>
    <property type="gene ID" value="ENSLLEG00000025384.1"/>
</dbReference>
<feature type="domain" description="B box-type" evidence="11">
    <location>
        <begin position="134"/>
        <end position="175"/>
    </location>
</feature>
<evidence type="ECO:0000256" key="2">
    <source>
        <dbReference type="ARBA" id="ARBA00022723"/>
    </source>
</evidence>
<sequence length="612" mass="68932">MASADLRDELTCSICLNIYTDPVTLPCGHSFCRTCIGDVLDTQEGSGAYKCPECRAESQERPALVKNRKLRNIAENIRSTHSEQEEAGIPCTYCDSPVPAAKTCLLCEASLCDKHLKKHSKSAEHVLTEPTTSLENRKCSIHKKVLEYYCCEDAACICVSCSLAGEHRGHQVETLNEASEKKKEKLRNILQKLTSQREEAEKRVQNLEELRRQVPGKAAGVTERVTALIRDIRKQLEALEKRVLSEISRQEEQVSLRLSDLIRQLEIKKEELSRKMGDIEELCDMTDPVTVLQGRESDRDDYCDTEDTERRDIKVHDAGDLDVDLISVTLHSGLAGIVNGITRRRRVPEASDMLLDVNTASDMLLDVNTASDMLLDVNTASDMLLDVNTASDMLLDVNTASDMLLDVNTASDMLLDVNTASDMLLDVNTASDMLLDVNTASDMLLDVNTAGNYVSVSEDLKTVSRSVINLRRPETPERFQDYQVLSSRSFSSGRHYWEVEVSESGGWWVGMTYPSIERRGAMQSLIGNNNKSWCLGKFDNKMYYMRHDSKSIPFPHSFSCHRLGIFLDYEVGRLSFYELCDPIRHLHTFTAAFTEPLHAGFWVYGDNSWVRI</sequence>
<dbReference type="Pfam" id="PF13445">
    <property type="entry name" value="zf-RING_UBOX"/>
    <property type="match status" value="1"/>
</dbReference>
<feature type="coiled-coil region" evidence="9">
    <location>
        <begin position="172"/>
        <end position="282"/>
    </location>
</feature>
<keyword evidence="14" id="KW-1185">Reference proteome</keyword>
<dbReference type="CDD" id="cd19769">
    <property type="entry name" value="Bbox2_TRIM16-like"/>
    <property type="match status" value="1"/>
</dbReference>
<dbReference type="PANTHER" id="PTHR25465:SF41">
    <property type="entry name" value="E3 UBIQUITIN-PROTEIN LIGASE RNF135"/>
    <property type="match status" value="1"/>
</dbReference>
<feature type="domain" description="B30.2/SPRY" evidence="12">
    <location>
        <begin position="423"/>
        <end position="612"/>
    </location>
</feature>
<dbReference type="SMART" id="SM00502">
    <property type="entry name" value="BBC"/>
    <property type="match status" value="1"/>
</dbReference>
<dbReference type="InterPro" id="IPR043136">
    <property type="entry name" value="B30.2/SPRY_sf"/>
</dbReference>
<dbReference type="PROSITE" id="PS50188">
    <property type="entry name" value="B302_SPRY"/>
    <property type="match status" value="1"/>
</dbReference>
<dbReference type="InterPro" id="IPR027370">
    <property type="entry name" value="Znf-RING_euk"/>
</dbReference>
<dbReference type="SUPFAM" id="SSF49899">
    <property type="entry name" value="Concanavalin A-like lectins/glucanases"/>
    <property type="match status" value="1"/>
</dbReference>
<dbReference type="SMART" id="SM00184">
    <property type="entry name" value="RING"/>
    <property type="match status" value="1"/>
</dbReference>
<keyword evidence="2" id="KW-0479">Metal-binding</keyword>
<protein>
    <submittedName>
        <fullName evidence="13">Uncharacterized protein</fullName>
    </submittedName>
</protein>
<dbReference type="Gene3D" id="2.60.120.920">
    <property type="match status" value="1"/>
</dbReference>
<dbReference type="InterPro" id="IPR013083">
    <property type="entry name" value="Znf_RING/FYVE/PHD"/>
</dbReference>
<dbReference type="PROSITE" id="PS50089">
    <property type="entry name" value="ZF_RING_2"/>
    <property type="match status" value="1"/>
</dbReference>
<keyword evidence="7 9" id="KW-0175">Coiled coil</keyword>
<dbReference type="InterPro" id="IPR006574">
    <property type="entry name" value="PRY"/>
</dbReference>
<dbReference type="CDD" id="cd16597">
    <property type="entry name" value="RING-HC_TRIM25_C-IV"/>
    <property type="match status" value="1"/>
</dbReference>
<dbReference type="InterPro" id="IPR000315">
    <property type="entry name" value="Znf_B-box"/>
</dbReference>